<dbReference type="PANTHER" id="PTHR12069">
    <property type="entry name" value="DNA-DIRECTED RNA POLYMERASES III 80 KDA POLYPEPTIDE RNA POLYMERASE III SUBUNIT 5"/>
    <property type="match status" value="1"/>
</dbReference>
<dbReference type="STRING" id="36166.T1GGW6"/>
<evidence type="ECO:0000256" key="1">
    <source>
        <dbReference type="SAM" id="MobiDB-lite"/>
    </source>
</evidence>
<dbReference type="EnsemblMetazoa" id="MESCA002647-RA">
    <property type="protein sequence ID" value="MESCA002647-PA"/>
    <property type="gene ID" value="MESCA002647"/>
</dbReference>
<dbReference type="Proteomes" id="UP000015102">
    <property type="component" value="Unassembled WGS sequence"/>
</dbReference>
<feature type="region of interest" description="Disordered" evidence="1">
    <location>
        <begin position="420"/>
        <end position="446"/>
    </location>
</feature>
<dbReference type="AlphaFoldDB" id="T1GGW6"/>
<dbReference type="HOGENOM" id="CLU_021012_2_0_1"/>
<organism evidence="2 3">
    <name type="scientific">Megaselia scalaris</name>
    <name type="common">Humpbacked fly</name>
    <name type="synonym">Phora scalaris</name>
    <dbReference type="NCBI Taxonomy" id="36166"/>
    <lineage>
        <taxon>Eukaryota</taxon>
        <taxon>Metazoa</taxon>
        <taxon>Ecdysozoa</taxon>
        <taxon>Arthropoda</taxon>
        <taxon>Hexapoda</taxon>
        <taxon>Insecta</taxon>
        <taxon>Pterygota</taxon>
        <taxon>Neoptera</taxon>
        <taxon>Endopterygota</taxon>
        <taxon>Diptera</taxon>
        <taxon>Brachycera</taxon>
        <taxon>Muscomorpha</taxon>
        <taxon>Platypezoidea</taxon>
        <taxon>Phoridae</taxon>
        <taxon>Megaseliini</taxon>
        <taxon>Megaselia</taxon>
    </lineage>
</organism>
<evidence type="ECO:0000313" key="2">
    <source>
        <dbReference type="EnsemblMetazoa" id="MESCA002647-PA"/>
    </source>
</evidence>
<name>T1GGW6_MEGSC</name>
<protein>
    <recommendedName>
        <fullName evidence="4">DNA-directed RNA polymerase III subunit RPC5</fullName>
    </recommendedName>
</protein>
<reference evidence="2" key="2">
    <citation type="submission" date="2015-06" db="UniProtKB">
        <authorList>
            <consortium name="EnsemblMetazoa"/>
        </authorList>
    </citation>
    <scope>IDENTIFICATION</scope>
</reference>
<dbReference type="PANTHER" id="PTHR12069:SF0">
    <property type="entry name" value="DNA-DIRECTED RNA POLYMERASE III SUBUNIT RPC5"/>
    <property type="match status" value="1"/>
</dbReference>
<proteinExistence type="predicted"/>
<dbReference type="EMBL" id="CAQQ02178081">
    <property type="status" value="NOT_ANNOTATED_CDS"/>
    <property type="molecule type" value="Genomic_DNA"/>
</dbReference>
<evidence type="ECO:0000313" key="3">
    <source>
        <dbReference type="Proteomes" id="UP000015102"/>
    </source>
</evidence>
<dbReference type="Pfam" id="PF04801">
    <property type="entry name" value="RPC5"/>
    <property type="match status" value="1"/>
</dbReference>
<evidence type="ECO:0008006" key="4">
    <source>
        <dbReference type="Google" id="ProtNLM"/>
    </source>
</evidence>
<feature type="compositionally biased region" description="Basic and acidic residues" evidence="1">
    <location>
        <begin position="436"/>
        <end position="446"/>
    </location>
</feature>
<dbReference type="GO" id="GO:0005666">
    <property type="term" value="C:RNA polymerase III complex"/>
    <property type="evidence" value="ECO:0007669"/>
    <property type="project" value="TreeGrafter"/>
</dbReference>
<keyword evidence="3" id="KW-1185">Reference proteome</keyword>
<dbReference type="InterPro" id="IPR006886">
    <property type="entry name" value="RNA_pol_III_Rpc5"/>
</dbReference>
<reference evidence="3" key="1">
    <citation type="submission" date="2013-02" db="EMBL/GenBank/DDBJ databases">
        <authorList>
            <person name="Hughes D."/>
        </authorList>
    </citation>
    <scope>NUCLEOTIDE SEQUENCE</scope>
    <source>
        <strain>Durham</strain>
        <strain evidence="3">NC isolate 2 -- Noor lab</strain>
    </source>
</reference>
<accession>T1GGW6</accession>
<dbReference type="OMA" id="NEMDWAK"/>
<sequence>MEIEDDEADFIVEEIPVFLSKNLEKNLYVFQYPTKSSSSSTFENTTVSNCCVKPINQEVKVDFELNVESNFYDQFKGRNFALASDGKAQQKGERPTFRHGIMDKQSFVSGKSVENVDRYVVGILQDKEIHLSPLANILQLRPTFSYFDKEDKRTKAEEKAANDEEDEEELQQVTVKFSRADNERIKKAREKTYDYQMKKTSPTSELERQKLFAMNQEKVTAFSLNNEEYVEKLMPSQNNEINIENILPAKVISKARLKNMTLNDQLKVLLKDAKMLKFTKILELIQECDKTITAEKLIRALPLVGILLRGNWIAQSEILFPAETLSNSNGVSADLMIRARDYIIYKFSRQQYLHRKQIINATQLPPDEVLDILKSVAHLNIEKKWELILPPDLEFESRNPELVTRQQMIWKAAEQNYLDMERDGEKSPKRVRKRSTREYKRSESSN</sequence>
<dbReference type="GO" id="GO:0042797">
    <property type="term" value="P:tRNA transcription by RNA polymerase III"/>
    <property type="evidence" value="ECO:0007669"/>
    <property type="project" value="TreeGrafter"/>
</dbReference>